<feature type="signal peptide" evidence="1">
    <location>
        <begin position="1"/>
        <end position="21"/>
    </location>
</feature>
<proteinExistence type="predicted"/>
<dbReference type="EMBL" id="JTFC01000012">
    <property type="protein sequence ID" value="RUS57775.1"/>
    <property type="molecule type" value="Genomic_DNA"/>
</dbReference>
<keyword evidence="3" id="KW-1185">Reference proteome</keyword>
<sequence>MKKYILLLPFVFLLISGCAQQPKNMNVNVVVERYDTIQEDYIKFMTVKDQQQIKEGKKFVKDLTWSNEAPPRTIPNYRFYDVAEDSADFDIKPVMYYVWFDEETATAIISKDDKKTAAALDNAQVNAMYDLLVTSSKK</sequence>
<evidence type="ECO:0000313" key="3">
    <source>
        <dbReference type="Proteomes" id="UP000288623"/>
    </source>
</evidence>
<evidence type="ECO:0000313" key="2">
    <source>
        <dbReference type="EMBL" id="RUS57775.1"/>
    </source>
</evidence>
<protein>
    <recommendedName>
        <fullName evidence="4">Lipoprotein</fullName>
    </recommendedName>
</protein>
<dbReference type="AlphaFoldDB" id="A0A433RWX3"/>
<dbReference type="OrthoDB" id="9942556at2"/>
<reference evidence="2 3" key="1">
    <citation type="submission" date="2014-11" db="EMBL/GenBank/DDBJ databases">
        <title>Genome sequence and analysis of novel Kurthia sp.</title>
        <authorList>
            <person name="Lawson J.N."/>
            <person name="Gonzalez J.E."/>
            <person name="Rinauldi L."/>
            <person name="Xuan Z."/>
            <person name="Firman A."/>
            <person name="Shaddox L."/>
            <person name="Trudeau A."/>
            <person name="Shah S."/>
            <person name="Reiman D."/>
        </authorList>
    </citation>
    <scope>NUCLEOTIDE SEQUENCE [LARGE SCALE GENOMIC DNA]</scope>
    <source>
        <strain evidence="2 3">3B1D</strain>
    </source>
</reference>
<keyword evidence="1" id="KW-0732">Signal</keyword>
<gene>
    <name evidence="2" type="ORF">QI30_04265</name>
</gene>
<dbReference type="Proteomes" id="UP000288623">
    <property type="component" value="Unassembled WGS sequence"/>
</dbReference>
<accession>A0A433RWX3</accession>
<dbReference type="PROSITE" id="PS51257">
    <property type="entry name" value="PROKAR_LIPOPROTEIN"/>
    <property type="match status" value="1"/>
</dbReference>
<dbReference type="RefSeq" id="WP_126989718.1">
    <property type="nucleotide sequence ID" value="NZ_JTFC01000012.1"/>
</dbReference>
<evidence type="ECO:0008006" key="4">
    <source>
        <dbReference type="Google" id="ProtNLM"/>
    </source>
</evidence>
<feature type="chain" id="PRO_5019187706" description="Lipoprotein" evidence="1">
    <location>
        <begin position="22"/>
        <end position="138"/>
    </location>
</feature>
<comment type="caution">
    <text evidence="2">The sequence shown here is derived from an EMBL/GenBank/DDBJ whole genome shotgun (WGS) entry which is preliminary data.</text>
</comment>
<name>A0A433RWX3_9BACL</name>
<evidence type="ECO:0000256" key="1">
    <source>
        <dbReference type="SAM" id="SignalP"/>
    </source>
</evidence>
<organism evidence="2 3">
    <name type="scientific">Candidatus Kurthia intestinigallinarum</name>
    <dbReference type="NCBI Taxonomy" id="1562256"/>
    <lineage>
        <taxon>Bacteria</taxon>
        <taxon>Bacillati</taxon>
        <taxon>Bacillota</taxon>
        <taxon>Bacilli</taxon>
        <taxon>Bacillales</taxon>
        <taxon>Caryophanaceae</taxon>
        <taxon>Kurthia</taxon>
    </lineage>
</organism>